<dbReference type="AlphaFoldDB" id="A0A0P0GT01"/>
<evidence type="ECO:0000313" key="4">
    <source>
        <dbReference type="Proteomes" id="UP000482653"/>
    </source>
</evidence>
<evidence type="ECO:0000313" key="2">
    <source>
        <dbReference type="EMBL" id="KAA5422365.1"/>
    </source>
</evidence>
<dbReference type="KEGG" id="bcel:BcellWH2_04096"/>
<dbReference type="Proteomes" id="UP000482653">
    <property type="component" value="Unassembled WGS sequence"/>
</dbReference>
<evidence type="ECO:0000313" key="1">
    <source>
        <dbReference type="EMBL" id="ALJ61316.1"/>
    </source>
</evidence>
<dbReference type="EMBL" id="CP012801">
    <property type="protein sequence ID" value="ALJ61316.1"/>
    <property type="molecule type" value="Genomic_DNA"/>
</dbReference>
<reference evidence="1 3" key="1">
    <citation type="journal article" date="2015" name="Science">
        <title>Genetic determinants of in vivo fitness and diet responsiveness in multiple human gut Bacteroides.</title>
        <authorList>
            <person name="Wu M."/>
            <person name="McNulty N.P."/>
            <person name="Rodionov D.A."/>
            <person name="Khoroshkin M.S."/>
            <person name="Griffin N.W."/>
            <person name="Cheng J."/>
            <person name="Latreille P."/>
            <person name="Kerstetter R.A."/>
            <person name="Terrapon N."/>
            <person name="Henrissat B."/>
            <person name="Osterman A.L."/>
            <person name="Gordon J.I."/>
        </authorList>
    </citation>
    <scope>NUCLEOTIDE SEQUENCE [LARGE SCALE GENOMIC DNA]</scope>
    <source>
        <strain evidence="1 3">WH2</strain>
    </source>
</reference>
<evidence type="ECO:0000313" key="3">
    <source>
        <dbReference type="Proteomes" id="UP000061809"/>
    </source>
</evidence>
<reference evidence="2 4" key="2">
    <citation type="journal article" date="2019" name="Nat. Med.">
        <title>A library of human gut bacterial isolates paired with longitudinal multiomics data enables mechanistic microbiome research.</title>
        <authorList>
            <person name="Poyet M."/>
            <person name="Groussin M."/>
            <person name="Gibbons S.M."/>
            <person name="Avila-Pacheco J."/>
            <person name="Jiang X."/>
            <person name="Kearney S.M."/>
            <person name="Perrotta A.R."/>
            <person name="Berdy B."/>
            <person name="Zhao S."/>
            <person name="Lieberman T.D."/>
            <person name="Swanson P.K."/>
            <person name="Smith M."/>
            <person name="Roesemann S."/>
            <person name="Alexander J.E."/>
            <person name="Rich S.A."/>
            <person name="Livny J."/>
            <person name="Vlamakis H."/>
            <person name="Clish C."/>
            <person name="Bullock K."/>
            <person name="Deik A."/>
            <person name="Scott J."/>
            <person name="Pierce K.A."/>
            <person name="Xavier R.J."/>
            <person name="Alm E.J."/>
        </authorList>
    </citation>
    <scope>NUCLEOTIDE SEQUENCE [LARGE SCALE GENOMIC DNA]</scope>
    <source>
        <strain evidence="2 4">BIOML-A8</strain>
    </source>
</reference>
<accession>A0A0P0GT01</accession>
<proteinExistence type="predicted"/>
<name>A0A0P0GT01_9BACE</name>
<dbReference type="GeneID" id="66310086"/>
<dbReference type="STRING" id="246787.BcellWH2_04096"/>
<organism evidence="1 3">
    <name type="scientific">Bacteroides cellulosilyticus</name>
    <dbReference type="NCBI Taxonomy" id="246787"/>
    <lineage>
        <taxon>Bacteria</taxon>
        <taxon>Pseudomonadati</taxon>
        <taxon>Bacteroidota</taxon>
        <taxon>Bacteroidia</taxon>
        <taxon>Bacteroidales</taxon>
        <taxon>Bacteroidaceae</taxon>
        <taxon>Bacteroides</taxon>
    </lineage>
</organism>
<protein>
    <submittedName>
        <fullName evidence="1">Uncharacterized protein</fullName>
    </submittedName>
</protein>
<dbReference type="RefSeq" id="WP_007215325.1">
    <property type="nucleotide sequence ID" value="NZ_CABMLT010000008.1"/>
</dbReference>
<dbReference type="Proteomes" id="UP000061809">
    <property type="component" value="Chromosome"/>
</dbReference>
<dbReference type="EMBL" id="VVYX01000002">
    <property type="protein sequence ID" value="KAA5422365.1"/>
    <property type="molecule type" value="Genomic_DNA"/>
</dbReference>
<gene>
    <name evidence="1" type="ORF">BcellWH2_04096</name>
    <name evidence="2" type="ORF">F2Y87_01215</name>
</gene>
<dbReference type="PATRIC" id="fig|246787.4.peg.4238"/>
<sequence length="235" mass="27251">MNMNLFNLSRGCIYVVFLVLFAFWGCSEELVEKRMAESSTRSITSVDEALGDSSIIDSVCDYELVDGTDLLLSIAMVKFNCSELLGVVSAYPTLNEEGQYTRRYYKDGKYRIQFGGTGIYWGEDQIVEEQLPVYPANKIRVPANEEKFDYLSFKIILNGGPDRWEGKAQCIYMRYMLCYLDYTYRYVTLYNSEDDPQHYSCTIQLPIYTYNITGYISIDDCRFSEDNRDYGPAYF</sequence>